<keyword evidence="5" id="KW-1133">Transmembrane helix</keyword>
<dbReference type="PROSITE" id="PS50222">
    <property type="entry name" value="EF_HAND_2"/>
    <property type="match status" value="1"/>
</dbReference>
<keyword evidence="2" id="KW-0677">Repeat</keyword>
<name>A0AA36F7L6_OCTVU</name>
<keyword evidence="7" id="KW-0401">Integrin</keyword>
<gene>
    <name evidence="7" type="ORF">OCTVUL_1B013080</name>
</gene>
<reference evidence="7" key="1">
    <citation type="submission" date="2023-08" db="EMBL/GenBank/DDBJ databases">
        <authorList>
            <person name="Alioto T."/>
            <person name="Alioto T."/>
            <person name="Gomez Garrido J."/>
        </authorList>
    </citation>
    <scope>NUCLEOTIDE SEQUENCE</scope>
</reference>
<evidence type="ECO:0000256" key="3">
    <source>
        <dbReference type="ARBA" id="ARBA00022837"/>
    </source>
</evidence>
<accession>A0AA36F7L6</accession>
<keyword evidence="4" id="KW-0460">Magnesium</keyword>
<feature type="transmembrane region" description="Helical" evidence="5">
    <location>
        <begin position="182"/>
        <end position="199"/>
    </location>
</feature>
<evidence type="ECO:0000313" key="7">
    <source>
        <dbReference type="EMBL" id="CAI9727264.1"/>
    </source>
</evidence>
<keyword evidence="5" id="KW-0472">Membrane</keyword>
<dbReference type="EMBL" id="OX597821">
    <property type="protein sequence ID" value="CAI9727264.1"/>
    <property type="molecule type" value="Genomic_DNA"/>
</dbReference>
<evidence type="ECO:0000313" key="8">
    <source>
        <dbReference type="Proteomes" id="UP001162480"/>
    </source>
</evidence>
<dbReference type="GO" id="GO:0007229">
    <property type="term" value="P:integrin-mediated signaling pathway"/>
    <property type="evidence" value="ECO:0007669"/>
    <property type="project" value="UniProtKB-KW"/>
</dbReference>
<dbReference type="FunFam" id="1.10.238.10:FF:000079">
    <property type="entry name" value="Calcium and integrin-binding family member 2"/>
    <property type="match status" value="1"/>
</dbReference>
<protein>
    <submittedName>
        <fullName evidence="7">And integrin-binding 1</fullName>
    </submittedName>
</protein>
<evidence type="ECO:0000256" key="5">
    <source>
        <dbReference type="SAM" id="Phobius"/>
    </source>
</evidence>
<feature type="domain" description="EF-hand" evidence="6">
    <location>
        <begin position="100"/>
        <end position="135"/>
    </location>
</feature>
<dbReference type="PANTHER" id="PTHR45791:SF1">
    <property type="entry name" value="CALCIUM AND INTEGRIN BINDING FAMILY MEMBER 1"/>
    <property type="match status" value="1"/>
</dbReference>
<proteinExistence type="predicted"/>
<keyword evidence="5" id="KW-0812">Transmembrane</keyword>
<keyword evidence="3" id="KW-0106">Calcium</keyword>
<evidence type="ECO:0000256" key="2">
    <source>
        <dbReference type="ARBA" id="ARBA00022737"/>
    </source>
</evidence>
<dbReference type="AlphaFoldDB" id="A0AA36F7L6"/>
<dbReference type="PANTHER" id="PTHR45791">
    <property type="entry name" value="CALCIUM AND INTEGRIN BINDING FAMILY MEMBER 2"/>
    <property type="match status" value="1"/>
</dbReference>
<keyword evidence="8" id="KW-1185">Reference proteome</keyword>
<dbReference type="Gene3D" id="1.10.238.10">
    <property type="entry name" value="EF-hand"/>
    <property type="match status" value="2"/>
</dbReference>
<dbReference type="InterPro" id="IPR051433">
    <property type="entry name" value="CIBP"/>
</dbReference>
<sequence length="200" mass="23922">MGLTSSALKQKDLDEYQQLTYFTEQEILEAFRMFKSLGKEEVKQNALKAKIPFPRIQELPQLRMNPFRDRICEVFSSTDDEHMNFEDFLHMMSVFSDKAPKDLKAHYAFNIYDLDNDERISERDLLEVLDRLTVGMNMGEQSEYLLSQDEKQKVVEEIMKVGDLDRDKFIYHSSLRQKSSGMQYYIIFYLAVSFYYYYFY</sequence>
<dbReference type="InterPro" id="IPR011992">
    <property type="entry name" value="EF-hand-dom_pair"/>
</dbReference>
<organism evidence="7 8">
    <name type="scientific">Octopus vulgaris</name>
    <name type="common">Common octopus</name>
    <dbReference type="NCBI Taxonomy" id="6645"/>
    <lineage>
        <taxon>Eukaryota</taxon>
        <taxon>Metazoa</taxon>
        <taxon>Spiralia</taxon>
        <taxon>Lophotrochozoa</taxon>
        <taxon>Mollusca</taxon>
        <taxon>Cephalopoda</taxon>
        <taxon>Coleoidea</taxon>
        <taxon>Octopodiformes</taxon>
        <taxon>Octopoda</taxon>
        <taxon>Incirrata</taxon>
        <taxon>Octopodidae</taxon>
        <taxon>Octopus</taxon>
    </lineage>
</organism>
<keyword evidence="1" id="KW-0479">Metal-binding</keyword>
<dbReference type="SUPFAM" id="SSF47473">
    <property type="entry name" value="EF-hand"/>
    <property type="match status" value="1"/>
</dbReference>
<dbReference type="GO" id="GO:0000287">
    <property type="term" value="F:magnesium ion binding"/>
    <property type="evidence" value="ECO:0007669"/>
    <property type="project" value="TreeGrafter"/>
</dbReference>
<dbReference type="GO" id="GO:0005509">
    <property type="term" value="F:calcium ion binding"/>
    <property type="evidence" value="ECO:0007669"/>
    <property type="project" value="InterPro"/>
</dbReference>
<dbReference type="InterPro" id="IPR002048">
    <property type="entry name" value="EF_hand_dom"/>
</dbReference>
<evidence type="ECO:0000256" key="4">
    <source>
        <dbReference type="ARBA" id="ARBA00022842"/>
    </source>
</evidence>
<evidence type="ECO:0000259" key="6">
    <source>
        <dbReference type="PROSITE" id="PS50222"/>
    </source>
</evidence>
<dbReference type="Proteomes" id="UP001162480">
    <property type="component" value="Chromosome 8"/>
</dbReference>
<evidence type="ECO:0000256" key="1">
    <source>
        <dbReference type="ARBA" id="ARBA00022723"/>
    </source>
</evidence>